<dbReference type="EMBL" id="FNKX01000002">
    <property type="protein sequence ID" value="SDR47242.1"/>
    <property type="molecule type" value="Genomic_DNA"/>
</dbReference>
<dbReference type="AlphaFoldDB" id="A0A1H1JB85"/>
<reference evidence="2" key="1">
    <citation type="submission" date="2016-10" db="EMBL/GenBank/DDBJ databases">
        <authorList>
            <person name="Varghese N."/>
            <person name="Submissions S."/>
        </authorList>
    </citation>
    <scope>NUCLEOTIDE SEQUENCE [LARGE SCALE GENOMIC DNA]</scope>
    <source>
        <strain evidence="2">DUS833</strain>
    </source>
</reference>
<dbReference type="STRING" id="157910.SAMN05445850_4526"/>
<evidence type="ECO:0000313" key="2">
    <source>
        <dbReference type="Proteomes" id="UP000199365"/>
    </source>
</evidence>
<sequence length="188" mass="21433">MGKRWSPEEKAILTKIWRSPRLLKTQMDLLPGRTYDTAMQHATKVLKLGQKCLPSSQVFRLADALMTDKKARSAGQIAALIGRGHKQVRIVINVAVERGEYRVVRWTASTSGGELEAFYKKGGGKTVPRPARMTSAERSRKFRQRLGAKKYRAWRAKYKRTTRSKFEFPRDELMDALYGRGKYAQVAA</sequence>
<proteinExistence type="predicted"/>
<organism evidence="1 2">
    <name type="scientific">Paraburkholderia tuberum</name>
    <dbReference type="NCBI Taxonomy" id="157910"/>
    <lineage>
        <taxon>Bacteria</taxon>
        <taxon>Pseudomonadati</taxon>
        <taxon>Pseudomonadota</taxon>
        <taxon>Betaproteobacteria</taxon>
        <taxon>Burkholderiales</taxon>
        <taxon>Burkholderiaceae</taxon>
        <taxon>Paraburkholderia</taxon>
    </lineage>
</organism>
<gene>
    <name evidence="1" type="ORF">SAMN05445850_4526</name>
</gene>
<dbReference type="Proteomes" id="UP000199365">
    <property type="component" value="Unassembled WGS sequence"/>
</dbReference>
<keyword evidence="2" id="KW-1185">Reference proteome</keyword>
<accession>A0A1H1JB85</accession>
<protein>
    <submittedName>
        <fullName evidence="1">Uncharacterized protein</fullName>
    </submittedName>
</protein>
<dbReference type="RefSeq" id="WP_090807018.1">
    <property type="nucleotide sequence ID" value="NZ_FNKX01000002.1"/>
</dbReference>
<evidence type="ECO:0000313" key="1">
    <source>
        <dbReference type="EMBL" id="SDR47242.1"/>
    </source>
</evidence>
<name>A0A1H1JB85_9BURK</name>